<gene>
    <name evidence="3" type="ORF">TPA0598_07_05020</name>
</gene>
<feature type="region of interest" description="Disordered" evidence="1">
    <location>
        <begin position="472"/>
        <end position="501"/>
    </location>
</feature>
<feature type="transmembrane region" description="Helical" evidence="2">
    <location>
        <begin position="278"/>
        <end position="297"/>
    </location>
</feature>
<dbReference type="Proteomes" id="UP000048965">
    <property type="component" value="Unassembled WGS sequence"/>
</dbReference>
<comment type="caution">
    <text evidence="3">The sequence shown here is derived from an EMBL/GenBank/DDBJ whole genome shotgun (WGS) entry which is preliminary data.</text>
</comment>
<dbReference type="EMBL" id="BBNO01000007">
    <property type="protein sequence ID" value="GAO10778.1"/>
    <property type="molecule type" value="Genomic_DNA"/>
</dbReference>
<reference evidence="4" key="1">
    <citation type="submission" date="2014-09" db="EMBL/GenBank/DDBJ databases">
        <title>Whole genome shotgun sequence of Streptomyces sp. NBRC 110027.</title>
        <authorList>
            <person name="Komaki H."/>
            <person name="Ichikawa N."/>
            <person name="Katano-Makiyama Y."/>
            <person name="Hosoyama A."/>
            <person name="Hashimoto M."/>
            <person name="Uohara A."/>
            <person name="Kitahashi Y."/>
            <person name="Ohji S."/>
            <person name="Kimura A."/>
            <person name="Yamazoe A."/>
            <person name="Igarashi Y."/>
            <person name="Fujita N."/>
        </authorList>
    </citation>
    <scope>NUCLEOTIDE SEQUENCE [LARGE SCALE GENOMIC DNA]</scope>
    <source>
        <strain evidence="4">NBRC 110027</strain>
    </source>
</reference>
<feature type="transmembrane region" description="Helical" evidence="2">
    <location>
        <begin position="12"/>
        <end position="36"/>
    </location>
</feature>
<evidence type="ECO:0000313" key="4">
    <source>
        <dbReference type="Proteomes" id="UP000048965"/>
    </source>
</evidence>
<proteinExistence type="predicted"/>
<keyword evidence="2" id="KW-0472">Membrane</keyword>
<keyword evidence="2" id="KW-0812">Transmembrane</keyword>
<feature type="transmembrane region" description="Helical" evidence="2">
    <location>
        <begin position="232"/>
        <end position="249"/>
    </location>
</feature>
<dbReference type="AlphaFoldDB" id="A0A0P4RCH6"/>
<feature type="compositionally biased region" description="Low complexity" evidence="1">
    <location>
        <begin position="473"/>
        <end position="487"/>
    </location>
</feature>
<keyword evidence="4" id="KW-1185">Reference proteome</keyword>
<reference evidence="3 4" key="2">
    <citation type="journal article" date="2015" name="Stand. Genomic Sci.">
        <title>Draft genome sequence of marine-derived Streptomyces sp. TP-A0598, a producer of anti-MRSA antibiotic lydicamycins.</title>
        <authorList>
            <person name="Komaki H."/>
            <person name="Ichikawa N."/>
            <person name="Hosoyama A."/>
            <person name="Fujita N."/>
            <person name="Igarashi Y."/>
        </authorList>
    </citation>
    <scope>NUCLEOTIDE SEQUENCE [LARGE SCALE GENOMIC DNA]</scope>
    <source>
        <strain evidence="3 4">NBRC 110027</strain>
    </source>
</reference>
<evidence type="ECO:0008006" key="5">
    <source>
        <dbReference type="Google" id="ProtNLM"/>
    </source>
</evidence>
<organism evidence="3 4">
    <name type="scientific">Streptomyces lydicamycinicus</name>
    <dbReference type="NCBI Taxonomy" id="1546107"/>
    <lineage>
        <taxon>Bacteria</taxon>
        <taxon>Bacillati</taxon>
        <taxon>Actinomycetota</taxon>
        <taxon>Actinomycetes</taxon>
        <taxon>Kitasatosporales</taxon>
        <taxon>Streptomycetaceae</taxon>
        <taxon>Streptomyces</taxon>
    </lineage>
</organism>
<accession>A0A0P4RCH6</accession>
<feature type="transmembrane region" description="Helical" evidence="2">
    <location>
        <begin position="446"/>
        <end position="463"/>
    </location>
</feature>
<feature type="transmembrane region" description="Helical" evidence="2">
    <location>
        <begin position="71"/>
        <end position="93"/>
    </location>
</feature>
<feature type="transmembrane region" description="Helical" evidence="2">
    <location>
        <begin position="42"/>
        <end position="64"/>
    </location>
</feature>
<feature type="transmembrane region" description="Helical" evidence="2">
    <location>
        <begin position="200"/>
        <end position="220"/>
    </location>
</feature>
<feature type="transmembrane region" description="Helical" evidence="2">
    <location>
        <begin position="255"/>
        <end position="273"/>
    </location>
</feature>
<evidence type="ECO:0000256" key="1">
    <source>
        <dbReference type="SAM" id="MobiDB-lite"/>
    </source>
</evidence>
<evidence type="ECO:0000313" key="3">
    <source>
        <dbReference type="EMBL" id="GAO10778.1"/>
    </source>
</evidence>
<feature type="transmembrane region" description="Helical" evidence="2">
    <location>
        <begin position="424"/>
        <end position="440"/>
    </location>
</feature>
<dbReference type="OrthoDB" id="8229713at2"/>
<protein>
    <recommendedName>
        <fullName evidence="5">O-antigen polysaccharide polymerase Wzy</fullName>
    </recommendedName>
</protein>
<sequence>MLRGKRPGAVVPVRGVAALCCWALLLVVLLPVLILQSLDARLGAALAVQCVVVVHTGAALARVLTDVRARLIALGFWLFSYVWLGLAPLAMLATDAYPRGFMVDANTAFLTTAVVETGLLAYSAGSAVASWRSSRTSVLLEPVLARRLSPGRVLLLCGLALLLAVALIPGQGGLSAFFLSRQAANEAAAQAAPAASADRAMAAWALSVPAFWALVGLVHVPRFTAGDRTLRGLRWLLLPLLIAVNVVVNNPISQPRFWAGTVLLALVFSASWLRGPRAFRMGAAAVAAVVLIVFPYSDYFRYDKREPVHVVSLAEQFTSNGDYDAFQQIETGVDYVRTHGFTPTAALGPPLFFVPRAVWPGKPDDAGILLARHAGYTFENLSAPLWIESYMWAGFPSVIAVFGLIGAVGRRIDDLRHRLRRRPGTLAALLVPAFGFYQLVLLRGSLMAIVGPLALLVCIPLLITRKPGRRTLPPSAADPAGAPASPAHRTALPLPTGGART</sequence>
<feature type="transmembrane region" description="Helical" evidence="2">
    <location>
        <begin position="390"/>
        <end position="412"/>
    </location>
</feature>
<feature type="transmembrane region" description="Helical" evidence="2">
    <location>
        <begin position="153"/>
        <end position="180"/>
    </location>
</feature>
<feature type="transmembrane region" description="Helical" evidence="2">
    <location>
        <begin position="113"/>
        <end position="132"/>
    </location>
</feature>
<evidence type="ECO:0000256" key="2">
    <source>
        <dbReference type="SAM" id="Phobius"/>
    </source>
</evidence>
<name>A0A0P4RCH6_9ACTN</name>
<dbReference type="RefSeq" id="WP_042158404.1">
    <property type="nucleotide sequence ID" value="NZ_BBNO01000007.1"/>
</dbReference>
<keyword evidence="2" id="KW-1133">Transmembrane helix</keyword>